<reference evidence="2" key="1">
    <citation type="submission" date="2013-08" db="EMBL/GenBank/DDBJ databases">
        <authorList>
            <person name="Mendez C."/>
            <person name="Richter M."/>
            <person name="Ferrer M."/>
            <person name="Sanchez J."/>
        </authorList>
    </citation>
    <scope>NUCLEOTIDE SEQUENCE</scope>
</reference>
<dbReference type="Pfam" id="PF17863">
    <property type="entry name" value="AAA_lid_2"/>
    <property type="match status" value="1"/>
</dbReference>
<reference evidence="2" key="2">
    <citation type="journal article" date="2014" name="ISME J.">
        <title>Microbial stratification in low pH oxic and suboxic macroscopic growths along an acid mine drainage.</title>
        <authorList>
            <person name="Mendez-Garcia C."/>
            <person name="Mesa V."/>
            <person name="Sprenger R.R."/>
            <person name="Richter M."/>
            <person name="Diez M.S."/>
            <person name="Solano J."/>
            <person name="Bargiela R."/>
            <person name="Golyshina O.V."/>
            <person name="Manteca A."/>
            <person name="Ramos J.L."/>
            <person name="Gallego J.R."/>
            <person name="Llorente I."/>
            <person name="Martins Dos Santos V.A."/>
            <person name="Jensen O.N."/>
            <person name="Pelaez A.I."/>
            <person name="Sanchez J."/>
            <person name="Ferrer M."/>
        </authorList>
    </citation>
    <scope>NUCLEOTIDE SEQUENCE</scope>
</reference>
<dbReference type="AlphaFoldDB" id="T1AMM3"/>
<organism evidence="2">
    <name type="scientific">mine drainage metagenome</name>
    <dbReference type="NCBI Taxonomy" id="410659"/>
    <lineage>
        <taxon>unclassified sequences</taxon>
        <taxon>metagenomes</taxon>
        <taxon>ecological metagenomes</taxon>
    </lineage>
</organism>
<accession>T1AMM3</accession>
<dbReference type="EMBL" id="AUZY01009443">
    <property type="protein sequence ID" value="EQD41979.1"/>
    <property type="molecule type" value="Genomic_DNA"/>
</dbReference>
<dbReference type="InterPro" id="IPR041628">
    <property type="entry name" value="ChlI/MoxR_AAA_lid"/>
</dbReference>
<name>T1AMM3_9ZZZZ</name>
<evidence type="ECO:0000313" key="2">
    <source>
        <dbReference type="EMBL" id="EQD41979.1"/>
    </source>
</evidence>
<gene>
    <name evidence="2" type="ORF">B1B_14272</name>
</gene>
<comment type="caution">
    <text evidence="2">The sequence shown here is derived from an EMBL/GenBank/DDBJ whole genome shotgun (WGS) entry which is preliminary data.</text>
</comment>
<sequence>LMENRQYVTPGDIKELASPVLLHRLVLRASAELRGATGEAILEEVLDTEAVPVGGRRAAG</sequence>
<protein>
    <submittedName>
        <fullName evidence="2">Methanol dehydrogenase regulatory protein</fullName>
    </submittedName>
</protein>
<feature type="non-terminal residue" evidence="2">
    <location>
        <position position="1"/>
    </location>
</feature>
<feature type="domain" description="ChlI/MoxR AAA lid" evidence="1">
    <location>
        <begin position="1"/>
        <end position="44"/>
    </location>
</feature>
<dbReference type="Gene3D" id="1.10.8.80">
    <property type="entry name" value="Magnesium chelatase subunit I, C-Terminal domain"/>
    <property type="match status" value="1"/>
</dbReference>
<evidence type="ECO:0000259" key="1">
    <source>
        <dbReference type="Pfam" id="PF17863"/>
    </source>
</evidence>
<proteinExistence type="predicted"/>